<feature type="domain" description="hAT-like transposase RNase-H fold" evidence="1">
    <location>
        <begin position="115"/>
        <end position="183"/>
    </location>
</feature>
<dbReference type="GO" id="GO:0003677">
    <property type="term" value="F:DNA binding"/>
    <property type="evidence" value="ECO:0007669"/>
    <property type="project" value="InterPro"/>
</dbReference>
<dbReference type="OrthoDB" id="2428700at2759"/>
<organism evidence="2 3">
    <name type="scientific">Dentiscutata erythropus</name>
    <dbReference type="NCBI Taxonomy" id="1348616"/>
    <lineage>
        <taxon>Eukaryota</taxon>
        <taxon>Fungi</taxon>
        <taxon>Fungi incertae sedis</taxon>
        <taxon>Mucoromycota</taxon>
        <taxon>Glomeromycotina</taxon>
        <taxon>Glomeromycetes</taxon>
        <taxon>Diversisporales</taxon>
        <taxon>Gigasporaceae</taxon>
        <taxon>Dentiscutata</taxon>
    </lineage>
</organism>
<dbReference type="InterPro" id="IPR025525">
    <property type="entry name" value="hAT-like_transposase_RNase-H"/>
</dbReference>
<sequence>MLSELKVDSLTIESLFDNLSNKKRKKPHPLCEYLEPSESSLYVCYIPYKGQCSPLQWQKSTKISTIKSHFKKYHIDIYNKWIICNQQSFIVVKDSSYVKLIEELNKRNLNALIISYPTLEDLHLIFITIKKSLEEIINNTVEETTPKLVATAMAIKSDKYWQKLDQSSFMIALLDPNIKLSLYDAEKNIKLNNI</sequence>
<evidence type="ECO:0000313" key="3">
    <source>
        <dbReference type="Proteomes" id="UP000789405"/>
    </source>
</evidence>
<dbReference type="EMBL" id="CAJVPY010001300">
    <property type="protein sequence ID" value="CAG8515934.1"/>
    <property type="molecule type" value="Genomic_DNA"/>
</dbReference>
<gene>
    <name evidence="2" type="ORF">DERYTH_LOCUS3624</name>
</gene>
<dbReference type="Pfam" id="PF14372">
    <property type="entry name" value="hAT-like_RNase-H"/>
    <property type="match status" value="1"/>
</dbReference>
<dbReference type="AlphaFoldDB" id="A0A9N9A3X9"/>
<dbReference type="Proteomes" id="UP000789405">
    <property type="component" value="Unassembled WGS sequence"/>
</dbReference>
<reference evidence="2" key="1">
    <citation type="submission" date="2021-06" db="EMBL/GenBank/DDBJ databases">
        <authorList>
            <person name="Kallberg Y."/>
            <person name="Tangrot J."/>
            <person name="Rosling A."/>
        </authorList>
    </citation>
    <scope>NUCLEOTIDE SEQUENCE</scope>
    <source>
        <strain evidence="2">MA453B</strain>
    </source>
</reference>
<comment type="caution">
    <text evidence="2">The sequence shown here is derived from an EMBL/GenBank/DDBJ whole genome shotgun (WGS) entry which is preliminary data.</text>
</comment>
<proteinExistence type="predicted"/>
<evidence type="ECO:0000313" key="2">
    <source>
        <dbReference type="EMBL" id="CAG8515934.1"/>
    </source>
</evidence>
<accession>A0A9N9A3X9</accession>
<protein>
    <submittedName>
        <fullName evidence="2">28186_t:CDS:1</fullName>
    </submittedName>
</protein>
<name>A0A9N9A3X9_9GLOM</name>
<evidence type="ECO:0000259" key="1">
    <source>
        <dbReference type="Pfam" id="PF14372"/>
    </source>
</evidence>
<keyword evidence="3" id="KW-1185">Reference proteome</keyword>